<keyword evidence="8 11" id="KW-0560">Oxidoreductase</keyword>
<gene>
    <name evidence="15" type="ORF">NCTC12120_03812</name>
</gene>
<dbReference type="EMBL" id="UAVU01000003">
    <property type="protein sequence ID" value="SQA99877.1"/>
    <property type="molecule type" value="Genomic_DNA"/>
</dbReference>
<dbReference type="InterPro" id="IPR013328">
    <property type="entry name" value="6PGD_dom2"/>
</dbReference>
<comment type="catalytic activity">
    <reaction evidence="10 11">
        <text>(R)-pantoate + NADP(+) = 2-dehydropantoate + NADPH + H(+)</text>
        <dbReference type="Rhea" id="RHEA:16233"/>
        <dbReference type="ChEBI" id="CHEBI:11561"/>
        <dbReference type="ChEBI" id="CHEBI:15378"/>
        <dbReference type="ChEBI" id="CHEBI:15980"/>
        <dbReference type="ChEBI" id="CHEBI:57783"/>
        <dbReference type="ChEBI" id="CHEBI:58349"/>
        <dbReference type="EC" id="1.1.1.169"/>
    </reaction>
</comment>
<dbReference type="GO" id="GO:0015940">
    <property type="term" value="P:pantothenate biosynthetic process"/>
    <property type="evidence" value="ECO:0007669"/>
    <property type="project" value="UniProtKB-UniPathway"/>
</dbReference>
<dbReference type="InterPro" id="IPR008927">
    <property type="entry name" value="6-PGluconate_DH-like_C_sf"/>
</dbReference>
<feature type="domain" description="Ketopantoate reductase N-terminal" evidence="13">
    <location>
        <begin position="3"/>
        <end position="150"/>
    </location>
</feature>
<dbReference type="InterPro" id="IPR003710">
    <property type="entry name" value="ApbA"/>
</dbReference>
<dbReference type="Pfam" id="PF02558">
    <property type="entry name" value="ApbA"/>
    <property type="match status" value="1"/>
</dbReference>
<dbReference type="InterPro" id="IPR036291">
    <property type="entry name" value="NAD(P)-bd_dom_sf"/>
</dbReference>
<evidence type="ECO:0000256" key="7">
    <source>
        <dbReference type="ARBA" id="ARBA00022857"/>
    </source>
</evidence>
<dbReference type="SUPFAM" id="SSF48179">
    <property type="entry name" value="6-phosphogluconate dehydrogenase C-terminal domain-like"/>
    <property type="match status" value="1"/>
</dbReference>
<evidence type="ECO:0000259" key="13">
    <source>
        <dbReference type="Pfam" id="PF02558"/>
    </source>
</evidence>
<dbReference type="Proteomes" id="UP000251197">
    <property type="component" value="Unassembled WGS sequence"/>
</dbReference>
<dbReference type="SUPFAM" id="SSF51735">
    <property type="entry name" value="NAD(P)-binding Rossmann-fold domains"/>
    <property type="match status" value="1"/>
</dbReference>
<comment type="similarity">
    <text evidence="3 11">Belongs to the ketopantoate reductase family.</text>
</comment>
<dbReference type="InterPro" id="IPR013752">
    <property type="entry name" value="KPA_reductase"/>
</dbReference>
<comment type="function">
    <text evidence="1 11">Catalyzes the NADPH-dependent reduction of ketopantoate into pantoic acid.</text>
</comment>
<dbReference type="Gene3D" id="3.40.50.720">
    <property type="entry name" value="NAD(P)-binding Rossmann-like Domain"/>
    <property type="match status" value="1"/>
</dbReference>
<dbReference type="InterPro" id="IPR051402">
    <property type="entry name" value="KPR-Related"/>
</dbReference>
<evidence type="ECO:0000256" key="11">
    <source>
        <dbReference type="RuleBase" id="RU362068"/>
    </source>
</evidence>
<evidence type="ECO:0000256" key="3">
    <source>
        <dbReference type="ARBA" id="ARBA00007870"/>
    </source>
</evidence>
<evidence type="ECO:0000256" key="10">
    <source>
        <dbReference type="ARBA" id="ARBA00048793"/>
    </source>
</evidence>
<dbReference type="Pfam" id="PF08546">
    <property type="entry name" value="ApbA_C"/>
    <property type="match status" value="1"/>
</dbReference>
<dbReference type="GO" id="GO:0008677">
    <property type="term" value="F:2-dehydropantoate 2-reductase activity"/>
    <property type="evidence" value="ECO:0007669"/>
    <property type="project" value="UniProtKB-EC"/>
</dbReference>
<evidence type="ECO:0000259" key="14">
    <source>
        <dbReference type="Pfam" id="PF08546"/>
    </source>
</evidence>
<dbReference type="GO" id="GO:0005737">
    <property type="term" value="C:cytoplasm"/>
    <property type="evidence" value="ECO:0007669"/>
    <property type="project" value="TreeGrafter"/>
</dbReference>
<dbReference type="PANTHER" id="PTHR21708:SF26">
    <property type="entry name" value="2-DEHYDROPANTOATE 2-REDUCTASE"/>
    <property type="match status" value="1"/>
</dbReference>
<evidence type="ECO:0000256" key="6">
    <source>
        <dbReference type="ARBA" id="ARBA00022655"/>
    </source>
</evidence>
<evidence type="ECO:0000256" key="9">
    <source>
        <dbReference type="ARBA" id="ARBA00032024"/>
    </source>
</evidence>
<reference evidence="15 16" key="1">
    <citation type="submission" date="2018-06" db="EMBL/GenBank/DDBJ databases">
        <authorList>
            <consortium name="Pathogen Informatics"/>
            <person name="Doyle S."/>
        </authorList>
    </citation>
    <scope>NUCLEOTIDE SEQUENCE [LARGE SCALE GENOMIC DNA]</scope>
    <source>
        <strain evidence="15 16">NCTC12120</strain>
    </source>
</reference>
<evidence type="ECO:0000256" key="1">
    <source>
        <dbReference type="ARBA" id="ARBA00002919"/>
    </source>
</evidence>
<evidence type="ECO:0000313" key="15">
    <source>
        <dbReference type="EMBL" id="SQA99877.1"/>
    </source>
</evidence>
<dbReference type="FunFam" id="3.40.50.720:FF:000307">
    <property type="entry name" value="2-dehydropantoate 2-reductase"/>
    <property type="match status" value="1"/>
</dbReference>
<dbReference type="EC" id="1.1.1.169" evidence="4 11"/>
<dbReference type="PANTHER" id="PTHR21708">
    <property type="entry name" value="PROBABLE 2-DEHYDROPANTOATE 2-REDUCTASE"/>
    <property type="match status" value="1"/>
</dbReference>
<evidence type="ECO:0000256" key="8">
    <source>
        <dbReference type="ARBA" id="ARBA00023002"/>
    </source>
</evidence>
<name>A0A2X2TC94_9ENTR</name>
<evidence type="ECO:0000313" key="16">
    <source>
        <dbReference type="Proteomes" id="UP000251197"/>
    </source>
</evidence>
<keyword evidence="6 11" id="KW-0566">Pantothenate biosynthesis</keyword>
<proteinExistence type="inferred from homology"/>
<feature type="domain" description="Ketopantoate reductase C-terminal" evidence="14">
    <location>
        <begin position="177"/>
        <end position="278"/>
    </location>
</feature>
<evidence type="ECO:0000256" key="5">
    <source>
        <dbReference type="ARBA" id="ARBA00019465"/>
    </source>
</evidence>
<dbReference type="NCBIfam" id="TIGR00745">
    <property type="entry name" value="apbA_panE"/>
    <property type="match status" value="1"/>
</dbReference>
<evidence type="ECO:0000256" key="2">
    <source>
        <dbReference type="ARBA" id="ARBA00004994"/>
    </source>
</evidence>
<comment type="pathway">
    <text evidence="2 11">Cofactor biosynthesis; (R)-pantothenate biosynthesis; (R)-pantoate from 3-methyl-2-oxobutanoate: step 2/2.</text>
</comment>
<evidence type="ECO:0000256" key="4">
    <source>
        <dbReference type="ARBA" id="ARBA00013014"/>
    </source>
</evidence>
<dbReference type="UniPathway" id="UPA00028">
    <property type="reaction ID" value="UER00004"/>
</dbReference>
<dbReference type="AlphaFoldDB" id="A0A2X2TC94"/>
<dbReference type="Gene3D" id="1.10.1040.10">
    <property type="entry name" value="N-(1-d-carboxylethyl)-l-norvaline Dehydrogenase, domain 2"/>
    <property type="match status" value="1"/>
</dbReference>
<dbReference type="STRING" id="158822.LH23_00615"/>
<feature type="region of interest" description="Disordered" evidence="12">
    <location>
        <begin position="277"/>
        <end position="311"/>
    </location>
</feature>
<accession>A0A2X2TC94</accession>
<sequence>MKILVVGAGAIGGYYGARLIQSGADVTFLVRPKRAELLAKQGLRLESSLGSFNSPVNAVTRDNLRPEYDLILLSCKTYDLQAAIEDIMPAVGPSTAILPFLNGLSVYDELDARFGRDRVLGGAAYIATTLNANGEIKQMGAADQVVVGARSPATLGVAKAVYALLASSSGVRVLSDNIMQALWNKWVMLASGALMNCLMRGTVGDIMATQDGEALMKQAISESLSVAAAEGYALPQEEIASIEKRLLDPESAWAASMRRDIASNAPRLEGDAIVGDMITPRHPARPERTALSGGVLPSPGLRPPAHAGRSGPAAVQITRSYGAACQRVDAICRGAVAGAPGPARPF</sequence>
<dbReference type="InterPro" id="IPR013332">
    <property type="entry name" value="KPR_N"/>
</dbReference>
<evidence type="ECO:0000256" key="12">
    <source>
        <dbReference type="SAM" id="MobiDB-lite"/>
    </source>
</evidence>
<protein>
    <recommendedName>
        <fullName evidence="5 11">2-dehydropantoate 2-reductase</fullName>
        <ecNumber evidence="4 11">1.1.1.169</ecNumber>
    </recommendedName>
    <alternativeName>
        <fullName evidence="9 11">Ketopantoate reductase</fullName>
    </alternativeName>
</protein>
<organism evidence="15 16">
    <name type="scientific">Cedecea neteri</name>
    <dbReference type="NCBI Taxonomy" id="158822"/>
    <lineage>
        <taxon>Bacteria</taxon>
        <taxon>Pseudomonadati</taxon>
        <taxon>Pseudomonadota</taxon>
        <taxon>Gammaproteobacteria</taxon>
        <taxon>Enterobacterales</taxon>
        <taxon>Enterobacteriaceae</taxon>
        <taxon>Cedecea</taxon>
    </lineage>
</organism>
<keyword evidence="7 11" id="KW-0521">NADP</keyword>